<dbReference type="InterPro" id="IPR027375">
    <property type="entry name" value="DKNYY"/>
</dbReference>
<sequence length="242" mass="27022">MNTMGIFSFLFGRPDTSSPYQKKDDNWVYKGNVLDRQPVSRVKTLNNVFAKDEIGAFYKNTAITDSDSASFAALNEHYAKDGQHVYYCDTYRKGQEYFSVKHNLVTILGEADAASFSLLKWGYAKDARQVFFEGKLFAGVDAATFQVLESGFSKDNKKVYFHRVEIAGADAKSFRVLNDHYSKDSRQVFYSSIDYNAPGGSAPVSRVLENADSGTFAVTDGSDGRVDAKDKSGFYKRGLKLK</sequence>
<organism evidence="1 2">
    <name type="scientific">Dyadobacter luticola</name>
    <dbReference type="NCBI Taxonomy" id="1979387"/>
    <lineage>
        <taxon>Bacteria</taxon>
        <taxon>Pseudomonadati</taxon>
        <taxon>Bacteroidota</taxon>
        <taxon>Cytophagia</taxon>
        <taxon>Cytophagales</taxon>
        <taxon>Spirosomataceae</taxon>
        <taxon>Dyadobacter</taxon>
    </lineage>
</organism>
<dbReference type="Proteomes" id="UP000306402">
    <property type="component" value="Unassembled WGS sequence"/>
</dbReference>
<reference evidence="1 2" key="1">
    <citation type="submission" date="2019-05" db="EMBL/GenBank/DDBJ databases">
        <authorList>
            <person name="Qu J.-H."/>
        </authorList>
    </citation>
    <scope>NUCLEOTIDE SEQUENCE [LARGE SCALE GENOMIC DNA]</scope>
    <source>
        <strain evidence="1 2">T17</strain>
    </source>
</reference>
<keyword evidence="2" id="KW-1185">Reference proteome</keyword>
<comment type="caution">
    <text evidence="1">The sequence shown here is derived from an EMBL/GenBank/DDBJ whole genome shotgun (WGS) entry which is preliminary data.</text>
</comment>
<gene>
    <name evidence="1" type="ORF">FEN17_09370</name>
</gene>
<proteinExistence type="predicted"/>
<name>A0A5R9L5D5_9BACT</name>
<dbReference type="EMBL" id="VCEJ01000002">
    <property type="protein sequence ID" value="TLV03782.1"/>
    <property type="molecule type" value="Genomic_DNA"/>
</dbReference>
<evidence type="ECO:0000313" key="1">
    <source>
        <dbReference type="EMBL" id="TLV03782.1"/>
    </source>
</evidence>
<dbReference type="Pfam" id="PF13644">
    <property type="entry name" value="DKNYY"/>
    <property type="match status" value="2"/>
</dbReference>
<evidence type="ECO:0008006" key="3">
    <source>
        <dbReference type="Google" id="ProtNLM"/>
    </source>
</evidence>
<accession>A0A5R9L5D5</accession>
<dbReference type="OrthoDB" id="1318779at2"/>
<evidence type="ECO:0000313" key="2">
    <source>
        <dbReference type="Proteomes" id="UP000306402"/>
    </source>
</evidence>
<protein>
    <recommendedName>
        <fullName evidence="3">DKNYY family protein</fullName>
    </recommendedName>
</protein>
<dbReference type="AlphaFoldDB" id="A0A5R9L5D5"/>